<proteinExistence type="predicted"/>
<dbReference type="KEGG" id="cbi:CLJ_0123"/>
<protein>
    <submittedName>
        <fullName evidence="1">Uncharacterized protein</fullName>
    </submittedName>
</protein>
<dbReference type="AlphaFoldDB" id="A0A3F2ZR61"/>
<dbReference type="Proteomes" id="UP000002333">
    <property type="component" value="Plasmid pCLJ"/>
</dbReference>
<evidence type="ECO:0000313" key="2">
    <source>
        <dbReference type="Proteomes" id="UP000002333"/>
    </source>
</evidence>
<sequence length="97" mass="11058">MIQNGKEINVCTTRKTGLSDRKGVEIKEGDEIKYTPDIYNILDNAETYIYKVHYGIGTFDSGNYQYVGFYLEDEDGNTDGNSSILFETDLIEIIKRS</sequence>
<geneLocation type="plasmid" evidence="1 2">
    <name>pCLJ</name>
</geneLocation>
<name>A0A3F2ZR61_CLOB6</name>
<reference evidence="2" key="2">
    <citation type="submission" date="2008-05" db="EMBL/GenBank/DDBJ databases">
        <title>Genome sequence of Clostridium botulinum Ba4 strain 657 plasmid pCLJ.</title>
        <authorList>
            <person name="Shrivastava S."/>
            <person name="Brown J.L."/>
            <person name="Bruce D."/>
            <person name="Detter C."/>
            <person name="Munk C."/>
            <person name="Smith L.A."/>
            <person name="Smith T.J."/>
            <person name="Sutton G."/>
            <person name="Brettin T.S."/>
        </authorList>
    </citation>
    <scope>NUCLEOTIDE SEQUENCE [LARGE SCALE GENOMIC DNA]</scope>
    <source>
        <strain evidence="2">657 / Type Ba4</strain>
        <plasmid evidence="2">pCLJ</plasmid>
    </source>
</reference>
<gene>
    <name evidence="1" type="ordered locus">CLJ_0123</name>
</gene>
<organism evidence="1 2">
    <name type="scientific">Clostridium botulinum (strain 657 / Type Ba4)</name>
    <dbReference type="NCBI Taxonomy" id="515621"/>
    <lineage>
        <taxon>Bacteria</taxon>
        <taxon>Bacillati</taxon>
        <taxon>Bacillota</taxon>
        <taxon>Clostridia</taxon>
        <taxon>Eubacteriales</taxon>
        <taxon>Clostridiaceae</taxon>
        <taxon>Clostridium</taxon>
    </lineage>
</organism>
<dbReference type="RefSeq" id="WP_003362410.1">
    <property type="nucleotide sequence ID" value="NC_012654.1"/>
</dbReference>
<evidence type="ECO:0000313" key="1">
    <source>
        <dbReference type="EMBL" id="ACQ51293.1"/>
    </source>
</evidence>
<accession>A0A3F2ZR61</accession>
<reference evidence="1 2" key="1">
    <citation type="journal article" date="2007" name="PLoS ONE">
        <title>Analysis of the neurotoxin complex genes in Clostridium botulinum A1-A4 and B1 strains: BoNT/A3, /Ba4 and /B1 clusters are located within plasmids.</title>
        <authorList>
            <person name="Smith T.J."/>
            <person name="Hill K.K."/>
            <person name="Foley B.T."/>
            <person name="Detter J.C."/>
            <person name="Munk A.C."/>
            <person name="Bruce D.C."/>
            <person name="Doggett N.A."/>
            <person name="Smith L.A."/>
            <person name="Marks J.D."/>
            <person name="Xie G."/>
            <person name="Brettin T.S."/>
        </authorList>
    </citation>
    <scope>NUCLEOTIDE SEQUENCE [LARGE SCALE GENOMIC DNA]</scope>
    <source>
        <strain evidence="2">657 / Type Ba4</strain>
    </source>
</reference>
<keyword evidence="1" id="KW-0614">Plasmid</keyword>
<dbReference type="EMBL" id="CP001081">
    <property type="protein sequence ID" value="ACQ51293.1"/>
    <property type="molecule type" value="Genomic_DNA"/>
</dbReference>